<evidence type="ECO:0000256" key="2">
    <source>
        <dbReference type="ARBA" id="ARBA00008873"/>
    </source>
</evidence>
<dbReference type="InterPro" id="IPR036837">
    <property type="entry name" value="Cation_efflux_CTD_sf"/>
</dbReference>
<feature type="transmembrane region" description="Helical" evidence="8">
    <location>
        <begin position="171"/>
        <end position="192"/>
    </location>
</feature>
<evidence type="ECO:0000256" key="4">
    <source>
        <dbReference type="ARBA" id="ARBA00022692"/>
    </source>
</evidence>
<feature type="domain" description="Cation efflux protein transmembrane" evidence="9">
    <location>
        <begin position="9"/>
        <end position="200"/>
    </location>
</feature>
<dbReference type="InterPro" id="IPR058533">
    <property type="entry name" value="Cation_efflux_TM"/>
</dbReference>
<evidence type="ECO:0000259" key="9">
    <source>
        <dbReference type="Pfam" id="PF01545"/>
    </source>
</evidence>
<dbReference type="NCBIfam" id="TIGR01297">
    <property type="entry name" value="CDF"/>
    <property type="match status" value="1"/>
</dbReference>
<keyword evidence="3" id="KW-0813">Transport</keyword>
<comment type="similarity">
    <text evidence="2">Belongs to the cation diffusion facilitator (CDF) transporter (TC 2.A.4) family. SLC30A subfamily.</text>
</comment>
<dbReference type="Gene3D" id="3.30.70.1350">
    <property type="entry name" value="Cation efflux protein, cytoplasmic domain"/>
    <property type="match status" value="1"/>
</dbReference>
<keyword evidence="7 8" id="KW-0472">Membrane</keyword>
<dbReference type="GO" id="GO:0005886">
    <property type="term" value="C:plasma membrane"/>
    <property type="evidence" value="ECO:0007669"/>
    <property type="project" value="TreeGrafter"/>
</dbReference>
<evidence type="ECO:0000256" key="7">
    <source>
        <dbReference type="ARBA" id="ARBA00023136"/>
    </source>
</evidence>
<evidence type="ECO:0000256" key="1">
    <source>
        <dbReference type="ARBA" id="ARBA00004141"/>
    </source>
</evidence>
<dbReference type="SUPFAM" id="SSF161111">
    <property type="entry name" value="Cation efflux protein transmembrane domain-like"/>
    <property type="match status" value="1"/>
</dbReference>
<sequence length="294" mass="33279">MSLNNSIRLLVSMILNLLLSIIELVGGIFSFSLALISDAIHNLSDFFSILLSYIANIFGKRKQNKIKTFGYKRAEILAAFVNSVVLLLISLFIIVEAFIRILHPKDINVGVLFWTALVSFLINLFSTLLLHSGKKNNLNIKATYLHILSDVLASISVLVGSIIMYLTKIKFLDSLLTIVISIYIICETIPVLRKTIDIFMQSAPNLPYKQIEKDIASMNKVTGVHHLHAWMIDESKVILSVHVNMDDLKLSEVEKVLDNINRLLKNKYNICHVTIQPEYQHGKHNDLFVSNDSF</sequence>
<evidence type="ECO:0000313" key="12">
    <source>
        <dbReference type="Proteomes" id="UP000823614"/>
    </source>
</evidence>
<keyword evidence="4 8" id="KW-0812">Transmembrane</keyword>
<dbReference type="Pfam" id="PF01545">
    <property type="entry name" value="Cation_efflux"/>
    <property type="match status" value="1"/>
</dbReference>
<evidence type="ECO:0000256" key="6">
    <source>
        <dbReference type="ARBA" id="ARBA00023065"/>
    </source>
</evidence>
<keyword evidence="6" id="KW-0406">Ion transport</keyword>
<reference evidence="11" key="2">
    <citation type="journal article" date="2021" name="PeerJ">
        <title>Extensive microbial diversity within the chicken gut microbiome revealed by metagenomics and culture.</title>
        <authorList>
            <person name="Gilroy R."/>
            <person name="Ravi A."/>
            <person name="Getino M."/>
            <person name="Pursley I."/>
            <person name="Horton D.L."/>
            <person name="Alikhan N.F."/>
            <person name="Baker D."/>
            <person name="Gharbi K."/>
            <person name="Hall N."/>
            <person name="Watson M."/>
            <person name="Adriaenssens E.M."/>
            <person name="Foster-Nyarko E."/>
            <person name="Jarju S."/>
            <person name="Secka A."/>
            <person name="Antonio M."/>
            <person name="Oren A."/>
            <person name="Chaudhuri R.R."/>
            <person name="La Ragione R."/>
            <person name="Hildebrand F."/>
            <person name="Pallen M.J."/>
        </authorList>
    </citation>
    <scope>NUCLEOTIDE SEQUENCE</scope>
    <source>
        <strain evidence="11">C6-149</strain>
    </source>
</reference>
<evidence type="ECO:0000256" key="5">
    <source>
        <dbReference type="ARBA" id="ARBA00022989"/>
    </source>
</evidence>
<dbReference type="Proteomes" id="UP000823614">
    <property type="component" value="Unassembled WGS sequence"/>
</dbReference>
<dbReference type="EMBL" id="JADIMP010000050">
    <property type="protein sequence ID" value="MBO8441324.1"/>
    <property type="molecule type" value="Genomic_DNA"/>
</dbReference>
<keyword evidence="5 8" id="KW-1133">Transmembrane helix</keyword>
<dbReference type="PANTHER" id="PTHR11562:SF17">
    <property type="entry name" value="RE54080P-RELATED"/>
    <property type="match status" value="1"/>
</dbReference>
<protein>
    <submittedName>
        <fullName evidence="11">Cation transporter</fullName>
    </submittedName>
</protein>
<dbReference type="AlphaFoldDB" id="A0A9D9E9T5"/>
<dbReference type="GO" id="GO:0005385">
    <property type="term" value="F:zinc ion transmembrane transporter activity"/>
    <property type="evidence" value="ECO:0007669"/>
    <property type="project" value="TreeGrafter"/>
</dbReference>
<comment type="caution">
    <text evidence="11">The sequence shown here is derived from an EMBL/GenBank/DDBJ whole genome shotgun (WGS) entry which is preliminary data.</text>
</comment>
<dbReference type="InterPro" id="IPR002524">
    <property type="entry name" value="Cation_efflux"/>
</dbReference>
<dbReference type="Pfam" id="PF16916">
    <property type="entry name" value="ZT_dimer"/>
    <property type="match status" value="1"/>
</dbReference>
<reference evidence="11" key="1">
    <citation type="submission" date="2020-10" db="EMBL/GenBank/DDBJ databases">
        <authorList>
            <person name="Gilroy R."/>
        </authorList>
    </citation>
    <scope>NUCLEOTIDE SEQUENCE</scope>
    <source>
        <strain evidence="11">C6-149</strain>
    </source>
</reference>
<dbReference type="InterPro" id="IPR027469">
    <property type="entry name" value="Cation_efflux_TMD_sf"/>
</dbReference>
<dbReference type="InterPro" id="IPR050681">
    <property type="entry name" value="CDF/SLC30A"/>
</dbReference>
<dbReference type="InterPro" id="IPR027470">
    <property type="entry name" value="Cation_efflux_CTD"/>
</dbReference>
<name>A0A9D9E9T5_9LACO</name>
<evidence type="ECO:0000313" key="11">
    <source>
        <dbReference type="EMBL" id="MBO8441324.1"/>
    </source>
</evidence>
<feature type="transmembrane region" description="Helical" evidence="8">
    <location>
        <begin position="111"/>
        <end position="130"/>
    </location>
</feature>
<evidence type="ECO:0000256" key="3">
    <source>
        <dbReference type="ARBA" id="ARBA00022448"/>
    </source>
</evidence>
<gene>
    <name evidence="11" type="ORF">IAA89_02630</name>
</gene>
<evidence type="ECO:0000256" key="8">
    <source>
        <dbReference type="SAM" id="Phobius"/>
    </source>
</evidence>
<feature type="transmembrane region" description="Helical" evidence="8">
    <location>
        <begin position="39"/>
        <end position="58"/>
    </location>
</feature>
<feature type="transmembrane region" description="Helical" evidence="8">
    <location>
        <begin position="7"/>
        <end position="33"/>
    </location>
</feature>
<feature type="transmembrane region" description="Helical" evidence="8">
    <location>
        <begin position="79"/>
        <end position="99"/>
    </location>
</feature>
<dbReference type="Gene3D" id="1.20.1510.10">
    <property type="entry name" value="Cation efflux protein transmembrane domain"/>
    <property type="match status" value="1"/>
</dbReference>
<feature type="domain" description="Cation efflux protein cytoplasmic" evidence="10">
    <location>
        <begin position="206"/>
        <end position="278"/>
    </location>
</feature>
<proteinExistence type="inferred from homology"/>
<organism evidence="11 12">
    <name type="scientific">Candidatus Gallilactobacillus intestinavium</name>
    <dbReference type="NCBI Taxonomy" id="2840838"/>
    <lineage>
        <taxon>Bacteria</taxon>
        <taxon>Bacillati</taxon>
        <taxon>Bacillota</taxon>
        <taxon>Bacilli</taxon>
        <taxon>Lactobacillales</taxon>
        <taxon>Lactobacillaceae</taxon>
        <taxon>Lactobacillaceae incertae sedis</taxon>
        <taxon>Candidatus Gallilactobacillus</taxon>
    </lineage>
</organism>
<feature type="transmembrane region" description="Helical" evidence="8">
    <location>
        <begin position="142"/>
        <end position="165"/>
    </location>
</feature>
<dbReference type="SUPFAM" id="SSF160240">
    <property type="entry name" value="Cation efflux protein cytoplasmic domain-like"/>
    <property type="match status" value="1"/>
</dbReference>
<evidence type="ECO:0000259" key="10">
    <source>
        <dbReference type="Pfam" id="PF16916"/>
    </source>
</evidence>
<comment type="subcellular location">
    <subcellularLocation>
        <location evidence="1">Membrane</location>
        <topology evidence="1">Multi-pass membrane protein</topology>
    </subcellularLocation>
</comment>
<dbReference type="PANTHER" id="PTHR11562">
    <property type="entry name" value="CATION EFFLUX PROTEIN/ ZINC TRANSPORTER"/>
    <property type="match status" value="1"/>
</dbReference>
<accession>A0A9D9E9T5</accession>